<accession>A0AAE9A5T5</accession>
<evidence type="ECO:0000313" key="3">
    <source>
        <dbReference type="EMBL" id="ULT91819.1"/>
    </source>
</evidence>
<feature type="compositionally biased region" description="Gly residues" evidence="1">
    <location>
        <begin position="67"/>
        <end position="86"/>
    </location>
</feature>
<feature type="region of interest" description="Disordered" evidence="1">
    <location>
        <begin position="61"/>
        <end position="100"/>
    </location>
</feature>
<dbReference type="EMBL" id="CP090895">
    <property type="protein sequence ID" value="ULT91819.1"/>
    <property type="molecule type" value="Genomic_DNA"/>
</dbReference>
<name>A0AAE9A5T5_CAEBR</name>
<dbReference type="Proteomes" id="UP000827892">
    <property type="component" value="Chromosome V"/>
</dbReference>
<proteinExistence type="predicted"/>
<feature type="signal peptide" evidence="2">
    <location>
        <begin position="1"/>
        <end position="22"/>
    </location>
</feature>
<dbReference type="AlphaFoldDB" id="A0AAE9A5T5"/>
<evidence type="ECO:0000313" key="4">
    <source>
        <dbReference type="Proteomes" id="UP000827892"/>
    </source>
</evidence>
<reference evidence="3 4" key="1">
    <citation type="submission" date="2022-02" db="EMBL/GenBank/DDBJ databases">
        <title>Chromosome-level reference genomes for two strains of Caenorhabditis briggsae: an improved platform for comparative genomics.</title>
        <authorList>
            <person name="Stevens L."/>
            <person name="Andersen E.C."/>
        </authorList>
    </citation>
    <scope>NUCLEOTIDE SEQUENCE [LARGE SCALE GENOMIC DNA]</scope>
    <source>
        <strain evidence="3">QX1410_ONT</strain>
        <tissue evidence="3">Whole-organism</tissue>
    </source>
</reference>
<gene>
    <name evidence="3" type="ORF">L3Y34_009479</name>
</gene>
<feature type="chain" id="PRO_5042082508" description="Secreted protein" evidence="2">
    <location>
        <begin position="23"/>
        <end position="100"/>
    </location>
</feature>
<organism evidence="3 4">
    <name type="scientific">Caenorhabditis briggsae</name>
    <dbReference type="NCBI Taxonomy" id="6238"/>
    <lineage>
        <taxon>Eukaryota</taxon>
        <taxon>Metazoa</taxon>
        <taxon>Ecdysozoa</taxon>
        <taxon>Nematoda</taxon>
        <taxon>Chromadorea</taxon>
        <taxon>Rhabditida</taxon>
        <taxon>Rhabditina</taxon>
        <taxon>Rhabditomorpha</taxon>
        <taxon>Rhabditoidea</taxon>
        <taxon>Rhabditidae</taxon>
        <taxon>Peloderinae</taxon>
        <taxon>Caenorhabditis</taxon>
    </lineage>
</organism>
<evidence type="ECO:0000256" key="2">
    <source>
        <dbReference type="SAM" id="SignalP"/>
    </source>
</evidence>
<feature type="compositionally biased region" description="Basic residues" evidence="1">
    <location>
        <begin position="87"/>
        <end position="100"/>
    </location>
</feature>
<keyword evidence="2" id="KW-0732">Signal</keyword>
<evidence type="ECO:0000256" key="1">
    <source>
        <dbReference type="SAM" id="MobiDB-lite"/>
    </source>
</evidence>
<evidence type="ECO:0008006" key="5">
    <source>
        <dbReference type="Google" id="ProtNLM"/>
    </source>
</evidence>
<sequence>MKKFVVFFAALLVVISSFGVQGQPNYEPQHYPNVPIGDNSVMNVQEGEKISHLASRFFFNPKNGNAGSHGNGGQGTGLGLRSGRGGSKGKKVTKKPKLTE</sequence>
<protein>
    <recommendedName>
        <fullName evidence="5">Secreted protein</fullName>
    </recommendedName>
</protein>